<organism evidence="1">
    <name type="scientific">marine sediment metagenome</name>
    <dbReference type="NCBI Taxonomy" id="412755"/>
    <lineage>
        <taxon>unclassified sequences</taxon>
        <taxon>metagenomes</taxon>
        <taxon>ecological metagenomes</taxon>
    </lineage>
</organism>
<protein>
    <submittedName>
        <fullName evidence="1">Uncharacterized protein</fullName>
    </submittedName>
</protein>
<dbReference type="AlphaFoldDB" id="X0XFS3"/>
<name>X0XFS3_9ZZZZ</name>
<dbReference type="EMBL" id="BARS01037216">
    <property type="protein sequence ID" value="GAG23811.1"/>
    <property type="molecule type" value="Genomic_DNA"/>
</dbReference>
<evidence type="ECO:0000313" key="1">
    <source>
        <dbReference type="EMBL" id="GAG23811.1"/>
    </source>
</evidence>
<reference evidence="1" key="1">
    <citation type="journal article" date="2014" name="Front. Microbiol.">
        <title>High frequency of phylogenetically diverse reductive dehalogenase-homologous genes in deep subseafloor sedimentary metagenomes.</title>
        <authorList>
            <person name="Kawai M."/>
            <person name="Futagami T."/>
            <person name="Toyoda A."/>
            <person name="Takaki Y."/>
            <person name="Nishi S."/>
            <person name="Hori S."/>
            <person name="Arai W."/>
            <person name="Tsubouchi T."/>
            <person name="Morono Y."/>
            <person name="Uchiyama I."/>
            <person name="Ito T."/>
            <person name="Fujiyama A."/>
            <person name="Inagaki F."/>
            <person name="Takami H."/>
        </authorList>
    </citation>
    <scope>NUCLEOTIDE SEQUENCE</scope>
    <source>
        <strain evidence="1">Expedition CK06-06</strain>
    </source>
</reference>
<feature type="non-terminal residue" evidence="1">
    <location>
        <position position="1"/>
    </location>
</feature>
<sequence length="113" mass="12511">RPELQPRIAAAAKAHRDQALRMGARWMWGLLARHIRSGIEGDGEAARKCREFTLKFIEDYGRFGDIPPPAPEPPGADFDDLSIGLRKQIMAEIGGPCDDAGFVEIHDDAEDQN</sequence>
<gene>
    <name evidence="1" type="ORF">S01H1_57093</name>
</gene>
<proteinExistence type="predicted"/>
<accession>X0XFS3</accession>
<comment type="caution">
    <text evidence="1">The sequence shown here is derived from an EMBL/GenBank/DDBJ whole genome shotgun (WGS) entry which is preliminary data.</text>
</comment>